<name>A0A540WG51_9ACTN</name>
<dbReference type="OrthoDB" id="9797415at2"/>
<sequence>MIIVFDLMGTLVHDPYRTAYAEAAGCTFEEFQRARPPELYHALERGEITEAAYWRALRASGLSIDPHRFHRLRRQGQQWLPGMRRLVADCAALHRTVIGSNYPVWIRQVARDLLGGLPIEVHASCDLGVRKPAAGFFEEIARRAGHRPQDLLLIDDKSENTRALEQLGGLTVTFTDSRQARAQLRGHGLLP</sequence>
<dbReference type="Proteomes" id="UP000319103">
    <property type="component" value="Unassembled WGS sequence"/>
</dbReference>
<proteinExistence type="predicted"/>
<keyword evidence="2" id="KW-1185">Reference proteome</keyword>
<reference evidence="1 2" key="1">
    <citation type="submission" date="2019-06" db="EMBL/GenBank/DDBJ databases">
        <title>Description of Kitasatospora acidophila sp. nov. isolated from pine grove soil, and reclassification of Streptomyces novaecaesareae to Kitasatospora novaeceasareae comb. nov.</title>
        <authorList>
            <person name="Kim M.J."/>
        </authorList>
    </citation>
    <scope>NUCLEOTIDE SEQUENCE [LARGE SCALE GENOMIC DNA]</scope>
    <source>
        <strain evidence="1 2">MMS16-CNU292</strain>
    </source>
</reference>
<dbReference type="InterPro" id="IPR023214">
    <property type="entry name" value="HAD_sf"/>
</dbReference>
<dbReference type="Pfam" id="PF00702">
    <property type="entry name" value="Hydrolase"/>
    <property type="match status" value="1"/>
</dbReference>
<dbReference type="InterPro" id="IPR036412">
    <property type="entry name" value="HAD-like_sf"/>
</dbReference>
<gene>
    <name evidence="1" type="ORF">E6W39_00155</name>
</gene>
<dbReference type="EMBL" id="VIGB01000001">
    <property type="protein sequence ID" value="TQF08009.1"/>
    <property type="molecule type" value="Genomic_DNA"/>
</dbReference>
<dbReference type="Gene3D" id="3.40.50.1000">
    <property type="entry name" value="HAD superfamily/HAD-like"/>
    <property type="match status" value="1"/>
</dbReference>
<dbReference type="PANTHER" id="PTHR43611">
    <property type="entry name" value="ALPHA-D-GLUCOSE 1-PHOSPHATE PHOSPHATASE"/>
    <property type="match status" value="1"/>
</dbReference>
<dbReference type="AlphaFoldDB" id="A0A540WG51"/>
<organism evidence="1 2">
    <name type="scientific">Kitasatospora acidiphila</name>
    <dbReference type="NCBI Taxonomy" id="2567942"/>
    <lineage>
        <taxon>Bacteria</taxon>
        <taxon>Bacillati</taxon>
        <taxon>Actinomycetota</taxon>
        <taxon>Actinomycetes</taxon>
        <taxon>Kitasatosporales</taxon>
        <taxon>Streptomycetaceae</taxon>
        <taxon>Kitasatospora</taxon>
    </lineage>
</organism>
<evidence type="ECO:0008006" key="3">
    <source>
        <dbReference type="Google" id="ProtNLM"/>
    </source>
</evidence>
<dbReference type="PANTHER" id="PTHR43611:SF3">
    <property type="entry name" value="FLAVIN MONONUCLEOTIDE HYDROLASE 1, CHLOROPLATIC"/>
    <property type="match status" value="1"/>
</dbReference>
<evidence type="ECO:0000313" key="1">
    <source>
        <dbReference type="EMBL" id="TQF08009.1"/>
    </source>
</evidence>
<evidence type="ECO:0000313" key="2">
    <source>
        <dbReference type="Proteomes" id="UP000319103"/>
    </source>
</evidence>
<comment type="caution">
    <text evidence="1">The sequence shown here is derived from an EMBL/GenBank/DDBJ whole genome shotgun (WGS) entry which is preliminary data.</text>
</comment>
<accession>A0A540WG51</accession>
<protein>
    <recommendedName>
        <fullName evidence="3">Hydrolase</fullName>
    </recommendedName>
</protein>
<dbReference type="RefSeq" id="WP_141631670.1">
    <property type="nucleotide sequence ID" value="NZ_VIGB01000001.1"/>
</dbReference>
<dbReference type="SUPFAM" id="SSF56784">
    <property type="entry name" value="HAD-like"/>
    <property type="match status" value="1"/>
</dbReference>